<feature type="compositionally biased region" description="Polar residues" evidence="1">
    <location>
        <begin position="1"/>
        <end position="12"/>
    </location>
</feature>
<accession>K5VIG4</accession>
<dbReference type="CDD" id="cd23422">
    <property type="entry name" value="beta-trefoil_Ricin_MPL_CNL"/>
    <property type="match status" value="1"/>
</dbReference>
<sequence>MGNQQSTPSEQATSIRSKSSKRTRISVEEPPNRASRAVSFYQTPPGSFDTPRMSTTSPINESPATSESGTPFRPLSTASEQSSQTTPYPGPKSADPGAPIEEPKLVVKEKHSWKPGVYSLMNAKSGTSVDLSGGDRKSIIGFPPHSGKNQQWEFLPSGEGCTIRSVFSGLYLTVEDTVGDGATLIASPYPVSWKVEDVSDEDVASIRILWPTDKYAFDLADFGSVTPGTKVQLASSRSDERSQRWNLIERETSPVDLSFKRSPHLESAASNPPVETVFVTEDKDHTTTTRTTTTSTITTVTTVTKTPKSQA</sequence>
<evidence type="ECO:0000256" key="1">
    <source>
        <dbReference type="SAM" id="MobiDB-lite"/>
    </source>
</evidence>
<dbReference type="InterPro" id="IPR000772">
    <property type="entry name" value="Ricin_B_lectin"/>
</dbReference>
<feature type="region of interest" description="Disordered" evidence="1">
    <location>
        <begin position="1"/>
        <end position="102"/>
    </location>
</feature>
<dbReference type="OrthoDB" id="3228793at2759"/>
<dbReference type="InterPro" id="IPR035992">
    <property type="entry name" value="Ricin_B-like_lectins"/>
</dbReference>
<evidence type="ECO:0000313" key="4">
    <source>
        <dbReference type="Proteomes" id="UP000008370"/>
    </source>
</evidence>
<evidence type="ECO:0000259" key="2">
    <source>
        <dbReference type="Pfam" id="PF14200"/>
    </source>
</evidence>
<dbReference type="EMBL" id="JH930477">
    <property type="protein sequence ID" value="EKM51068.1"/>
    <property type="molecule type" value="Genomic_DNA"/>
</dbReference>
<dbReference type="SUPFAM" id="SSF50370">
    <property type="entry name" value="Ricin B-like lectins"/>
    <property type="match status" value="1"/>
</dbReference>
<dbReference type="HOGENOM" id="CLU_894605_0_0_1"/>
<dbReference type="AlphaFoldDB" id="K5VIG4"/>
<proteinExistence type="predicted"/>
<name>K5VIG4_PHACS</name>
<feature type="compositionally biased region" description="Polar residues" evidence="1">
    <location>
        <begin position="76"/>
        <end position="87"/>
    </location>
</feature>
<dbReference type="GeneID" id="18911445"/>
<reference evidence="3 4" key="1">
    <citation type="journal article" date="2012" name="BMC Genomics">
        <title>Comparative genomics of the white-rot fungi, Phanerochaete carnosa and P. chrysosporium, to elucidate the genetic basis of the distinct wood types they colonize.</title>
        <authorList>
            <person name="Suzuki H."/>
            <person name="MacDonald J."/>
            <person name="Syed K."/>
            <person name="Salamov A."/>
            <person name="Hori C."/>
            <person name="Aerts A."/>
            <person name="Henrissat B."/>
            <person name="Wiebenga A."/>
            <person name="vanKuyk P.A."/>
            <person name="Barry K."/>
            <person name="Lindquist E."/>
            <person name="LaButti K."/>
            <person name="Lapidus A."/>
            <person name="Lucas S."/>
            <person name="Coutinho P."/>
            <person name="Gong Y."/>
            <person name="Samejima M."/>
            <person name="Mahadevan R."/>
            <person name="Abou-Zaid M."/>
            <person name="de Vries R.P."/>
            <person name="Igarashi K."/>
            <person name="Yadav J.S."/>
            <person name="Grigoriev I.V."/>
            <person name="Master E.R."/>
        </authorList>
    </citation>
    <scope>NUCLEOTIDE SEQUENCE [LARGE SCALE GENOMIC DNA]</scope>
    <source>
        <strain evidence="3 4">HHB-10118-sp</strain>
    </source>
</reference>
<feature type="compositionally biased region" description="Polar residues" evidence="1">
    <location>
        <begin position="52"/>
        <end position="69"/>
    </location>
</feature>
<organism evidence="3 4">
    <name type="scientific">Phanerochaete carnosa (strain HHB-10118-sp)</name>
    <name type="common">White-rot fungus</name>
    <name type="synonym">Peniophora carnosa</name>
    <dbReference type="NCBI Taxonomy" id="650164"/>
    <lineage>
        <taxon>Eukaryota</taxon>
        <taxon>Fungi</taxon>
        <taxon>Dikarya</taxon>
        <taxon>Basidiomycota</taxon>
        <taxon>Agaricomycotina</taxon>
        <taxon>Agaricomycetes</taxon>
        <taxon>Polyporales</taxon>
        <taxon>Phanerochaetaceae</taxon>
        <taxon>Phanerochaete</taxon>
    </lineage>
</organism>
<keyword evidence="4" id="KW-1185">Reference proteome</keyword>
<dbReference type="Proteomes" id="UP000008370">
    <property type="component" value="Unassembled WGS sequence"/>
</dbReference>
<gene>
    <name evidence="3" type="ORF">PHACADRAFT_199900</name>
</gene>
<dbReference type="KEGG" id="pco:PHACADRAFT_199900"/>
<feature type="domain" description="Ricin B lectin" evidence="2">
    <location>
        <begin position="112"/>
        <end position="185"/>
    </location>
</feature>
<dbReference type="Pfam" id="PF14200">
    <property type="entry name" value="RicinB_lectin_2"/>
    <property type="match status" value="1"/>
</dbReference>
<evidence type="ECO:0000313" key="3">
    <source>
        <dbReference type="EMBL" id="EKM51068.1"/>
    </source>
</evidence>
<dbReference type="RefSeq" id="XP_007400226.1">
    <property type="nucleotide sequence ID" value="XM_007400164.1"/>
</dbReference>
<protein>
    <recommendedName>
        <fullName evidence="2">Ricin B lectin domain-containing protein</fullName>
    </recommendedName>
</protein>
<dbReference type="Gene3D" id="2.80.10.50">
    <property type="match status" value="1"/>
</dbReference>
<dbReference type="InParanoid" id="K5VIG4"/>